<gene>
    <name evidence="1" type="ORF">PAHAL_8G183400</name>
</gene>
<dbReference type="Gramene" id="PVH34269">
    <property type="protein sequence ID" value="PVH34269"/>
    <property type="gene ID" value="PAHAL_8G183400"/>
</dbReference>
<dbReference type="AlphaFoldDB" id="A0A2T8I999"/>
<dbReference type="EMBL" id="CM008053">
    <property type="protein sequence ID" value="PVH34269.1"/>
    <property type="molecule type" value="Genomic_DNA"/>
</dbReference>
<name>A0A2T8I999_9POAL</name>
<evidence type="ECO:0000313" key="1">
    <source>
        <dbReference type="EMBL" id="PVH34269.1"/>
    </source>
</evidence>
<sequence length="82" mass="9215">MLVKVTITNIAFPLLNCFTDCSKYVCSSGGVCICSIGEFLILPFVSEQEKLVHRKEVGLTDMIILMLIYQIDSTLNNFYSTK</sequence>
<protein>
    <submittedName>
        <fullName evidence="1">Uncharacterized protein</fullName>
    </submittedName>
</protein>
<proteinExistence type="predicted"/>
<dbReference type="Proteomes" id="UP000243499">
    <property type="component" value="Chromosome 8"/>
</dbReference>
<accession>A0A2T8I999</accession>
<organism evidence="1">
    <name type="scientific">Panicum hallii</name>
    <dbReference type="NCBI Taxonomy" id="206008"/>
    <lineage>
        <taxon>Eukaryota</taxon>
        <taxon>Viridiplantae</taxon>
        <taxon>Streptophyta</taxon>
        <taxon>Embryophyta</taxon>
        <taxon>Tracheophyta</taxon>
        <taxon>Spermatophyta</taxon>
        <taxon>Magnoliopsida</taxon>
        <taxon>Liliopsida</taxon>
        <taxon>Poales</taxon>
        <taxon>Poaceae</taxon>
        <taxon>PACMAD clade</taxon>
        <taxon>Panicoideae</taxon>
        <taxon>Panicodae</taxon>
        <taxon>Paniceae</taxon>
        <taxon>Panicinae</taxon>
        <taxon>Panicum</taxon>
        <taxon>Panicum sect. Panicum</taxon>
    </lineage>
</organism>
<reference evidence="1" key="1">
    <citation type="submission" date="2018-04" db="EMBL/GenBank/DDBJ databases">
        <title>WGS assembly of Panicum hallii.</title>
        <authorList>
            <person name="Lovell J."/>
            <person name="Jenkins J."/>
            <person name="Lowry D."/>
            <person name="Mamidi S."/>
            <person name="Sreedasyam A."/>
            <person name="Weng X."/>
            <person name="Barry K."/>
            <person name="Bonette J."/>
            <person name="Campitelli B."/>
            <person name="Daum C."/>
            <person name="Gordon S."/>
            <person name="Gould B."/>
            <person name="Lipzen A."/>
            <person name="Macqueen A."/>
            <person name="Palacio-Mejia J."/>
            <person name="Plott C."/>
            <person name="Shakirov E."/>
            <person name="Shu S."/>
            <person name="Yoshinaga Y."/>
            <person name="Zane M."/>
            <person name="Rokhsar D."/>
            <person name="Grimwood J."/>
            <person name="Schmutz J."/>
            <person name="Juenger T."/>
        </authorList>
    </citation>
    <scope>NUCLEOTIDE SEQUENCE [LARGE SCALE GENOMIC DNA]</scope>
    <source>
        <strain evidence="1">FIL2</strain>
    </source>
</reference>